<proteinExistence type="predicted"/>
<protein>
    <submittedName>
        <fullName evidence="2">Uncharacterized protein</fullName>
    </submittedName>
</protein>
<keyword evidence="1" id="KW-1133">Transmembrane helix</keyword>
<evidence type="ECO:0000313" key="3">
    <source>
        <dbReference type="Proteomes" id="UP000246352"/>
    </source>
</evidence>
<gene>
    <name evidence="2" type="ORF">DFR52_102586</name>
</gene>
<feature type="transmembrane region" description="Helical" evidence="1">
    <location>
        <begin position="20"/>
        <end position="42"/>
    </location>
</feature>
<keyword evidence="1" id="KW-0472">Membrane</keyword>
<accession>A0A317PNU2</accession>
<dbReference type="AlphaFoldDB" id="A0A317PNU2"/>
<comment type="caution">
    <text evidence="2">The sequence shown here is derived from an EMBL/GenBank/DDBJ whole genome shotgun (WGS) entry which is preliminary data.</text>
</comment>
<dbReference type="EMBL" id="QGTR01000002">
    <property type="protein sequence ID" value="PWW01921.1"/>
    <property type="molecule type" value="Genomic_DNA"/>
</dbReference>
<name>A0A317PNU2_9HYPH</name>
<reference evidence="2 3" key="1">
    <citation type="submission" date="2018-05" db="EMBL/GenBank/DDBJ databases">
        <title>Genomic Encyclopedia of Type Strains, Phase IV (KMG-IV): sequencing the most valuable type-strain genomes for metagenomic binning, comparative biology and taxonomic classification.</title>
        <authorList>
            <person name="Goeker M."/>
        </authorList>
    </citation>
    <scope>NUCLEOTIDE SEQUENCE [LARGE SCALE GENOMIC DNA]</scope>
    <source>
        <strain evidence="2 3">DSM 16791</strain>
    </source>
</reference>
<keyword evidence="1" id="KW-0812">Transmembrane</keyword>
<evidence type="ECO:0000256" key="1">
    <source>
        <dbReference type="SAM" id="Phobius"/>
    </source>
</evidence>
<dbReference type="Proteomes" id="UP000246352">
    <property type="component" value="Unassembled WGS sequence"/>
</dbReference>
<evidence type="ECO:0000313" key="2">
    <source>
        <dbReference type="EMBL" id="PWW01921.1"/>
    </source>
</evidence>
<feature type="transmembrane region" description="Helical" evidence="1">
    <location>
        <begin position="47"/>
        <end position="66"/>
    </location>
</feature>
<keyword evidence="3" id="KW-1185">Reference proteome</keyword>
<organism evidence="2 3">
    <name type="scientific">Hoeflea marina</name>
    <dbReference type="NCBI Taxonomy" id="274592"/>
    <lineage>
        <taxon>Bacteria</taxon>
        <taxon>Pseudomonadati</taxon>
        <taxon>Pseudomonadota</taxon>
        <taxon>Alphaproteobacteria</taxon>
        <taxon>Hyphomicrobiales</taxon>
        <taxon>Rhizobiaceae</taxon>
        <taxon>Hoeflea</taxon>
    </lineage>
</organism>
<sequence>MLVQEFVAHPAIDGFNEPVATGFASLGLTFVLGPTVIGIAWISYRPLLGGLILIIGFVAAAAFFYFGKPISAAKTQEVPAAI</sequence>